<dbReference type="KEGG" id="bbk:BARBAKC583_0244"/>
<organism evidence="1 2">
    <name type="scientific">Bartonella bacilliformis (strain ATCC 35685 / KC583 / Herrer 020/F12,63)</name>
    <dbReference type="NCBI Taxonomy" id="360095"/>
    <lineage>
        <taxon>Bacteria</taxon>
        <taxon>Pseudomonadati</taxon>
        <taxon>Pseudomonadota</taxon>
        <taxon>Alphaproteobacteria</taxon>
        <taxon>Hyphomicrobiales</taxon>
        <taxon>Bartonellaceae</taxon>
        <taxon>Bartonella</taxon>
    </lineage>
</organism>
<dbReference type="EMBL" id="CP000524">
    <property type="protein sequence ID" value="ABM44541.1"/>
    <property type="molecule type" value="Genomic_DNA"/>
</dbReference>
<reference evidence="1 2" key="1">
    <citation type="submission" date="2006-12" db="EMBL/GenBank/DDBJ databases">
        <authorList>
            <person name="Hendrix L."/>
            <person name="Mohamoud Y."/>
            <person name="Radune D."/>
            <person name="Shvartsbeyn A."/>
            <person name="Daugherty S."/>
            <person name="Dodson R."/>
            <person name="Durkin A.S."/>
            <person name="Harkins D."/>
            <person name="Huot H."/>
            <person name="Kothari S.P."/>
            <person name="Madupu R."/>
            <person name="Li J."/>
            <person name="Nelson W.C."/>
            <person name="Shrivastava S."/>
            <person name="Giglio M.G."/>
            <person name="Haft D."/>
            <person name="Selengut J."/>
            <person name="Fraser-Ligget C."/>
            <person name="Seshadri R."/>
        </authorList>
    </citation>
    <scope>NUCLEOTIDE SEQUENCE [LARGE SCALE GENOMIC DNA]</scope>
    <source>
        <strain evidence="2">ATCC 35685 / NCTC 12138 / KC583</strain>
    </source>
</reference>
<evidence type="ECO:0000313" key="2">
    <source>
        <dbReference type="Proteomes" id="UP000000643"/>
    </source>
</evidence>
<dbReference type="AlphaFoldDB" id="A1URH4"/>
<protein>
    <submittedName>
        <fullName evidence="1">Uncharacterized protein</fullName>
    </submittedName>
</protein>
<gene>
    <name evidence="1" type="ordered locus">BARBAKC583_0244</name>
</gene>
<sequence length="38" mass="4440">MGLWWWVCTDGGKVKFFRASLNLSKFCKVGEAADYLRR</sequence>
<accession>A1URH4</accession>
<name>A1URH4_BARBK</name>
<dbReference type="HOGENOM" id="CLU_3324953_0_0_5"/>
<dbReference type="Proteomes" id="UP000000643">
    <property type="component" value="Chromosome"/>
</dbReference>
<evidence type="ECO:0000313" key="1">
    <source>
        <dbReference type="EMBL" id="ABM44541.1"/>
    </source>
</evidence>
<proteinExistence type="predicted"/>